<gene>
    <name evidence="9" type="ORF">GHC57_00225</name>
</gene>
<evidence type="ECO:0000256" key="6">
    <source>
        <dbReference type="ARBA" id="ARBA00023136"/>
    </source>
</evidence>
<proteinExistence type="predicted"/>
<evidence type="ECO:0000313" key="10">
    <source>
        <dbReference type="Proteomes" id="UP000434582"/>
    </source>
</evidence>
<evidence type="ECO:0000256" key="7">
    <source>
        <dbReference type="SAM" id="Phobius"/>
    </source>
</evidence>
<evidence type="ECO:0000256" key="2">
    <source>
        <dbReference type="ARBA" id="ARBA00022692"/>
    </source>
</evidence>
<evidence type="ECO:0000256" key="4">
    <source>
        <dbReference type="ARBA" id="ARBA00023002"/>
    </source>
</evidence>
<evidence type="ECO:0000313" key="9">
    <source>
        <dbReference type="EMBL" id="MQX34934.1"/>
    </source>
</evidence>
<dbReference type="PANTHER" id="PTHR21624:SF1">
    <property type="entry name" value="ALKYLGLYCEROL MONOOXYGENASE"/>
    <property type="match status" value="1"/>
</dbReference>
<dbReference type="GO" id="GO:0008610">
    <property type="term" value="P:lipid biosynthetic process"/>
    <property type="evidence" value="ECO:0007669"/>
    <property type="project" value="InterPro"/>
</dbReference>
<feature type="transmembrane region" description="Helical" evidence="7">
    <location>
        <begin position="142"/>
        <end position="166"/>
    </location>
</feature>
<accession>A0A7X1ZAE4</accession>
<organism evidence="9 10">
    <name type="scientific">Roseospira navarrensis</name>
    <dbReference type="NCBI Taxonomy" id="140058"/>
    <lineage>
        <taxon>Bacteria</taxon>
        <taxon>Pseudomonadati</taxon>
        <taxon>Pseudomonadota</taxon>
        <taxon>Alphaproteobacteria</taxon>
        <taxon>Rhodospirillales</taxon>
        <taxon>Rhodospirillaceae</taxon>
        <taxon>Roseospira</taxon>
    </lineage>
</organism>
<dbReference type="GO" id="GO:0016020">
    <property type="term" value="C:membrane"/>
    <property type="evidence" value="ECO:0007669"/>
    <property type="project" value="GOC"/>
</dbReference>
<dbReference type="Proteomes" id="UP000434582">
    <property type="component" value="Unassembled WGS sequence"/>
</dbReference>
<dbReference type="GO" id="GO:0050479">
    <property type="term" value="F:glyceryl-ether monooxygenase activity"/>
    <property type="evidence" value="ECO:0007669"/>
    <property type="project" value="TreeGrafter"/>
</dbReference>
<keyword evidence="5" id="KW-0443">Lipid metabolism</keyword>
<dbReference type="OrthoDB" id="9770329at2"/>
<dbReference type="AlphaFoldDB" id="A0A7X1ZAE4"/>
<keyword evidence="2 7" id="KW-0812">Transmembrane</keyword>
<dbReference type="Pfam" id="PF04116">
    <property type="entry name" value="FA_hydroxylase"/>
    <property type="match status" value="1"/>
</dbReference>
<comment type="subcellular location">
    <subcellularLocation>
        <location evidence="1">Endomembrane system</location>
        <topology evidence="1">Multi-pass membrane protein</topology>
    </subcellularLocation>
</comment>
<dbReference type="InterPro" id="IPR051689">
    <property type="entry name" value="Sterol_desaturase/TMEM195"/>
</dbReference>
<dbReference type="EMBL" id="WIVE01000001">
    <property type="protein sequence ID" value="MQX34934.1"/>
    <property type="molecule type" value="Genomic_DNA"/>
</dbReference>
<protein>
    <submittedName>
        <fullName evidence="9">Sterol desaturase family protein</fullName>
    </submittedName>
</protein>
<name>A0A7X1ZAE4_9PROT</name>
<evidence type="ECO:0000256" key="5">
    <source>
        <dbReference type="ARBA" id="ARBA00023098"/>
    </source>
</evidence>
<keyword evidence="3 7" id="KW-1133">Transmembrane helix</keyword>
<reference evidence="9 10" key="1">
    <citation type="submission" date="2019-10" db="EMBL/GenBank/DDBJ databases">
        <title>Draft whole-genome sequence of the purple nonsulfur photosynthetic bacterium Roseospira navarrensis DSM 15114.</title>
        <authorList>
            <person name="Kyndt J.A."/>
            <person name="Meyer T.E."/>
        </authorList>
    </citation>
    <scope>NUCLEOTIDE SEQUENCE [LARGE SCALE GENOMIC DNA]</scope>
    <source>
        <strain evidence="9 10">DSM 15114</strain>
    </source>
</reference>
<evidence type="ECO:0000256" key="1">
    <source>
        <dbReference type="ARBA" id="ARBA00004127"/>
    </source>
</evidence>
<evidence type="ECO:0000259" key="8">
    <source>
        <dbReference type="Pfam" id="PF04116"/>
    </source>
</evidence>
<comment type="caution">
    <text evidence="9">The sequence shown here is derived from an EMBL/GenBank/DDBJ whole genome shotgun (WGS) entry which is preliminary data.</text>
</comment>
<dbReference type="GO" id="GO:0006643">
    <property type="term" value="P:membrane lipid metabolic process"/>
    <property type="evidence" value="ECO:0007669"/>
    <property type="project" value="TreeGrafter"/>
</dbReference>
<feature type="transmembrane region" description="Helical" evidence="7">
    <location>
        <begin position="50"/>
        <end position="71"/>
    </location>
</feature>
<keyword evidence="6 7" id="KW-0472">Membrane</keyword>
<keyword evidence="10" id="KW-1185">Reference proteome</keyword>
<feature type="transmembrane region" description="Helical" evidence="7">
    <location>
        <begin position="83"/>
        <end position="105"/>
    </location>
</feature>
<dbReference type="RefSeq" id="WP_153339920.1">
    <property type="nucleotide sequence ID" value="NZ_WIVE01000001.1"/>
</dbReference>
<sequence>MEDTLLALETPVRLAVFLGLFGAMALWEALAPRRPLMTHRAVRWPNNLSLVVIDTLALRLLLPILAVEAALQAQARGWGLLTLLDVPGWVAVPLAILLLDLVIYAQHVAFHKVPLLWRLHRVHHADLDFDVTTALRFHPVEIVLSMLLKVVVVVALGAPAVAVLLFEVMLNGAALFNHGNVSLPPAAERWLRRVVVTPDMHRVHHSIHRAETDSNYGFALSWWDRLFGTYTARPRDGHDGMTIGLDLFRTPRDLWLDRLLIQPLRGTARR</sequence>
<dbReference type="PANTHER" id="PTHR21624">
    <property type="entry name" value="STEROL DESATURASE-RELATED PROTEIN"/>
    <property type="match status" value="1"/>
</dbReference>
<dbReference type="GO" id="GO:0005506">
    <property type="term" value="F:iron ion binding"/>
    <property type="evidence" value="ECO:0007669"/>
    <property type="project" value="InterPro"/>
</dbReference>
<feature type="domain" description="Fatty acid hydroxylase" evidence="8">
    <location>
        <begin position="93"/>
        <end position="229"/>
    </location>
</feature>
<keyword evidence="4" id="KW-0560">Oxidoreductase</keyword>
<evidence type="ECO:0000256" key="3">
    <source>
        <dbReference type="ARBA" id="ARBA00022989"/>
    </source>
</evidence>
<dbReference type="InterPro" id="IPR006694">
    <property type="entry name" value="Fatty_acid_hydroxylase"/>
</dbReference>
<feature type="transmembrane region" description="Helical" evidence="7">
    <location>
        <begin position="12"/>
        <end position="30"/>
    </location>
</feature>
<dbReference type="GO" id="GO:0012505">
    <property type="term" value="C:endomembrane system"/>
    <property type="evidence" value="ECO:0007669"/>
    <property type="project" value="UniProtKB-SubCell"/>
</dbReference>